<protein>
    <submittedName>
        <fullName evidence="12">Uncharacterized protein</fullName>
    </submittedName>
</protein>
<dbReference type="EMBL" id="JAAAIM010000139">
    <property type="protein sequence ID" value="KAG0293892.1"/>
    <property type="molecule type" value="Genomic_DNA"/>
</dbReference>
<reference evidence="12 13" key="1">
    <citation type="journal article" date="2020" name="Fungal Divers.">
        <title>Resolving the Mortierellaceae phylogeny through synthesis of multi-gene phylogenetics and phylogenomics.</title>
        <authorList>
            <person name="Vandepol N."/>
            <person name="Liber J."/>
            <person name="Desiro A."/>
            <person name="Na H."/>
            <person name="Kennedy M."/>
            <person name="Barry K."/>
            <person name="Grigoriev I.V."/>
            <person name="Miller A.N."/>
            <person name="O'Donnell K."/>
            <person name="Stajich J.E."/>
            <person name="Bonito G."/>
        </authorList>
    </citation>
    <scope>NUCLEOTIDE SEQUENCE [LARGE SCALE GENOMIC DNA]</scope>
    <source>
        <strain evidence="12 13">AD045</strain>
    </source>
</reference>
<evidence type="ECO:0000256" key="3">
    <source>
        <dbReference type="ARBA" id="ARBA00022475"/>
    </source>
</evidence>
<evidence type="ECO:0000256" key="5">
    <source>
        <dbReference type="ARBA" id="ARBA00022989"/>
    </source>
</evidence>
<name>A0ABQ7K9Q0_9FUNG</name>
<feature type="domain" description="Nucleoside transporter/FeoB GTPase Gate" evidence="11">
    <location>
        <begin position="266"/>
        <end position="364"/>
    </location>
</feature>
<accession>A0ABQ7K9Q0</accession>
<comment type="caution">
    <text evidence="12">The sequence shown here is derived from an EMBL/GenBank/DDBJ whole genome shotgun (WGS) entry which is preliminary data.</text>
</comment>
<dbReference type="PANTHER" id="PTHR10590:SF4">
    <property type="entry name" value="SOLUTE CARRIER FAMILY 28 MEMBER 3"/>
    <property type="match status" value="1"/>
</dbReference>
<dbReference type="PANTHER" id="PTHR10590">
    <property type="entry name" value="SODIUM/NUCLEOSIDE COTRANSPORTER"/>
    <property type="match status" value="1"/>
</dbReference>
<feature type="transmembrane region" description="Helical" evidence="8">
    <location>
        <begin position="427"/>
        <end position="454"/>
    </location>
</feature>
<evidence type="ECO:0000313" key="13">
    <source>
        <dbReference type="Proteomes" id="UP001194696"/>
    </source>
</evidence>
<dbReference type="Pfam" id="PF07670">
    <property type="entry name" value="Gate"/>
    <property type="match status" value="1"/>
</dbReference>
<keyword evidence="5 8" id="KW-1133">Transmembrane helix</keyword>
<dbReference type="Proteomes" id="UP001194696">
    <property type="component" value="Unassembled WGS sequence"/>
</dbReference>
<keyword evidence="13" id="KW-1185">Reference proteome</keyword>
<comment type="similarity">
    <text evidence="2">Belongs to the concentrative nucleoside transporter (CNT) (TC 2.A.41) family.</text>
</comment>
<keyword evidence="4 8" id="KW-0812">Transmembrane</keyword>
<feature type="transmembrane region" description="Helical" evidence="8">
    <location>
        <begin position="299"/>
        <end position="321"/>
    </location>
</feature>
<gene>
    <name evidence="12" type="ORF">BGZ96_002115</name>
</gene>
<feature type="transmembrane region" description="Helical" evidence="8">
    <location>
        <begin position="230"/>
        <end position="253"/>
    </location>
</feature>
<feature type="transmembrane region" description="Helical" evidence="8">
    <location>
        <begin position="341"/>
        <end position="360"/>
    </location>
</feature>
<dbReference type="InterPro" id="IPR002668">
    <property type="entry name" value="CNT_N_dom"/>
</dbReference>
<evidence type="ECO:0000256" key="7">
    <source>
        <dbReference type="SAM" id="MobiDB-lite"/>
    </source>
</evidence>
<feature type="domain" description="Concentrative nucleoside transporter C-terminal" evidence="10">
    <location>
        <begin position="369"/>
        <end position="578"/>
    </location>
</feature>
<dbReference type="Pfam" id="PF01773">
    <property type="entry name" value="Nucleos_tra2_N"/>
    <property type="match status" value="1"/>
</dbReference>
<evidence type="ECO:0000256" key="6">
    <source>
        <dbReference type="ARBA" id="ARBA00023136"/>
    </source>
</evidence>
<dbReference type="Pfam" id="PF07662">
    <property type="entry name" value="Nucleos_tra2_C"/>
    <property type="match status" value="1"/>
</dbReference>
<evidence type="ECO:0000313" key="12">
    <source>
        <dbReference type="EMBL" id="KAG0293892.1"/>
    </source>
</evidence>
<organism evidence="12 13">
    <name type="scientific">Linnemannia gamsii</name>
    <dbReference type="NCBI Taxonomy" id="64522"/>
    <lineage>
        <taxon>Eukaryota</taxon>
        <taxon>Fungi</taxon>
        <taxon>Fungi incertae sedis</taxon>
        <taxon>Mucoromycota</taxon>
        <taxon>Mortierellomycotina</taxon>
        <taxon>Mortierellomycetes</taxon>
        <taxon>Mortierellales</taxon>
        <taxon>Mortierellaceae</taxon>
        <taxon>Linnemannia</taxon>
    </lineage>
</organism>
<feature type="domain" description="Concentrative nucleoside transporter N-terminal" evidence="9">
    <location>
        <begin position="183"/>
        <end position="254"/>
    </location>
</feature>
<keyword evidence="3" id="KW-1003">Cell membrane</keyword>
<evidence type="ECO:0000256" key="8">
    <source>
        <dbReference type="SAM" id="Phobius"/>
    </source>
</evidence>
<evidence type="ECO:0000256" key="2">
    <source>
        <dbReference type="ARBA" id="ARBA00009033"/>
    </source>
</evidence>
<dbReference type="InterPro" id="IPR011657">
    <property type="entry name" value="CNT_C_dom"/>
</dbReference>
<feature type="transmembrane region" description="Helical" evidence="8">
    <location>
        <begin position="76"/>
        <end position="95"/>
    </location>
</feature>
<evidence type="ECO:0000256" key="1">
    <source>
        <dbReference type="ARBA" id="ARBA00004651"/>
    </source>
</evidence>
<feature type="transmembrane region" description="Helical" evidence="8">
    <location>
        <begin position="466"/>
        <end position="487"/>
    </location>
</feature>
<evidence type="ECO:0000256" key="4">
    <source>
        <dbReference type="ARBA" id="ARBA00022692"/>
    </source>
</evidence>
<keyword evidence="6 8" id="KW-0472">Membrane</keyword>
<comment type="subcellular location">
    <subcellularLocation>
        <location evidence="1">Cell membrane</location>
        <topology evidence="1">Multi-pass membrane protein</topology>
    </subcellularLocation>
</comment>
<feature type="transmembrane region" description="Helical" evidence="8">
    <location>
        <begin position="555"/>
        <end position="580"/>
    </location>
</feature>
<feature type="transmembrane region" description="Helical" evidence="8">
    <location>
        <begin position="265"/>
        <end position="287"/>
    </location>
</feature>
<proteinExistence type="inferred from homology"/>
<evidence type="ECO:0000259" key="9">
    <source>
        <dbReference type="Pfam" id="PF01773"/>
    </source>
</evidence>
<sequence length="581" mass="62394">MSSEQLELKGAAAHVDQVASYTPQDEKDHSLFHRKGSSDEFVDEKSAAAAHGGYDAHEETNDEKVLGLRKKLFKMLVHAFLWLCFTAFLIVSIVLDKGGPISVLAVAYGFTTLYLISTYSPEDAFARPAKATWDVSARAVGNMPLRIRQSIGYGIFPIAMILTAVIPEDDANGTRVQRIISLCGLLLFVLGLYATSRNRSAIHWPTVATGIGLQYLLGLFVIRTNFGRTIFAYIGGFMASFLGFSSAGIGFIIGADMTKAYGNTFLFGVLPAIIFFGAVIQVMYYFNIIQTAIGAMGRVVVYLFEISGVEVIAACAAPFVGMSESAMLVGPYLEHATNAEIHQVLASGFATISGSVYLGLIGFGASPTHLITCCVMSVPCAIVTSKMRYPEEEVPLTRGKNVTLERPDAEDSFVHALANGSILGMQLCIVISAVLVGFISLLACANYVLNWLFVFLGIHDITIERLIGYCFYPIAWILGMPSQDVYAASRMMGVKYIINEFVGFAQAMDAGFFTNATERGKMLATFACCSFANPSSLGSQISLLGKMAPTRAGDIARVAVSAIIAGALSTIMSACIAGIVL</sequence>
<feature type="transmembrane region" description="Helical" evidence="8">
    <location>
        <begin position="202"/>
        <end position="223"/>
    </location>
</feature>
<dbReference type="InterPro" id="IPR011642">
    <property type="entry name" value="Gate_dom"/>
</dbReference>
<feature type="transmembrane region" description="Helical" evidence="8">
    <location>
        <begin position="150"/>
        <end position="167"/>
    </location>
</feature>
<dbReference type="InterPro" id="IPR008276">
    <property type="entry name" value="C_nuclsd_transpt"/>
</dbReference>
<feature type="region of interest" description="Disordered" evidence="7">
    <location>
        <begin position="1"/>
        <end position="29"/>
    </location>
</feature>
<feature type="transmembrane region" description="Helical" evidence="8">
    <location>
        <begin position="179"/>
        <end position="196"/>
    </location>
</feature>
<evidence type="ECO:0000259" key="10">
    <source>
        <dbReference type="Pfam" id="PF07662"/>
    </source>
</evidence>
<evidence type="ECO:0000259" key="11">
    <source>
        <dbReference type="Pfam" id="PF07670"/>
    </source>
</evidence>